<dbReference type="RefSeq" id="WP_122102187.1">
    <property type="nucleotide sequence ID" value="NZ_RFLY01000016.1"/>
</dbReference>
<dbReference type="InterPro" id="IPR010488">
    <property type="entry name" value="Zeta_toxin_domain"/>
</dbReference>
<reference evidence="4 5" key="1">
    <citation type="submission" date="2018-10" db="EMBL/GenBank/DDBJ databases">
        <title>Proposal of Lysobacter pythonis sp. nov. isolated from royal pythons (Python regius).</title>
        <authorList>
            <person name="Hans-Juergen B."/>
            <person name="Huptas C."/>
            <person name="Sandra B."/>
            <person name="Igor L."/>
            <person name="Joachim S."/>
            <person name="Siegfried S."/>
            <person name="Mareike W."/>
            <person name="Peter K."/>
        </authorList>
    </citation>
    <scope>NUCLEOTIDE SEQUENCE [LARGE SCALE GENOMIC DNA]</scope>
    <source>
        <strain evidence="4 5">4284/11</strain>
    </source>
</reference>
<evidence type="ECO:0000256" key="2">
    <source>
        <dbReference type="ARBA" id="ARBA00022840"/>
    </source>
</evidence>
<proteinExistence type="predicted"/>
<dbReference type="InterPro" id="IPR027417">
    <property type="entry name" value="P-loop_NTPase"/>
</dbReference>
<dbReference type="Proteomes" id="UP000275012">
    <property type="component" value="Unassembled WGS sequence"/>
</dbReference>
<dbReference type="AlphaFoldDB" id="A0A3M2HMJ0"/>
<sequence length="100" mass="10666">MNTSPDRLDPQTHARIFTENIAPKSGLFEASSQVKPKAIILGGQPGAGKGGLVKAAKTELAFDVVPIDPEVLREYHPDIVTLYPDLSPPVSGPIVPPKTR</sequence>
<accession>A0A3M2HMJ0</accession>
<gene>
    <name evidence="4" type="ORF">EBB59_10950</name>
</gene>
<name>A0A3M2HMJ0_9GAMM</name>
<evidence type="ECO:0000313" key="5">
    <source>
        <dbReference type="Proteomes" id="UP000275012"/>
    </source>
</evidence>
<feature type="domain" description="Zeta toxin" evidence="3">
    <location>
        <begin position="31"/>
        <end position="81"/>
    </location>
</feature>
<dbReference type="Pfam" id="PF06414">
    <property type="entry name" value="Zeta_toxin"/>
    <property type="match status" value="1"/>
</dbReference>
<dbReference type="Gene3D" id="3.40.50.300">
    <property type="entry name" value="P-loop containing nucleotide triphosphate hydrolases"/>
    <property type="match status" value="1"/>
</dbReference>
<keyword evidence="2" id="KW-0067">ATP-binding</keyword>
<evidence type="ECO:0000256" key="1">
    <source>
        <dbReference type="ARBA" id="ARBA00022741"/>
    </source>
</evidence>
<dbReference type="EMBL" id="RFLY01000016">
    <property type="protein sequence ID" value="RMH89103.1"/>
    <property type="molecule type" value="Genomic_DNA"/>
</dbReference>
<comment type="caution">
    <text evidence="4">The sequence shown here is derived from an EMBL/GenBank/DDBJ whole genome shotgun (WGS) entry which is preliminary data.</text>
</comment>
<dbReference type="GO" id="GO:0005524">
    <property type="term" value="F:ATP binding"/>
    <property type="evidence" value="ECO:0007669"/>
    <property type="project" value="UniProtKB-KW"/>
</dbReference>
<dbReference type="GO" id="GO:0016301">
    <property type="term" value="F:kinase activity"/>
    <property type="evidence" value="ECO:0007669"/>
    <property type="project" value="InterPro"/>
</dbReference>
<organism evidence="4 5">
    <name type="scientific">Solilutibacter pythonis</name>
    <dbReference type="NCBI Taxonomy" id="2483112"/>
    <lineage>
        <taxon>Bacteria</taxon>
        <taxon>Pseudomonadati</taxon>
        <taxon>Pseudomonadota</taxon>
        <taxon>Gammaproteobacteria</taxon>
        <taxon>Lysobacterales</taxon>
        <taxon>Lysobacteraceae</taxon>
        <taxon>Solilutibacter</taxon>
    </lineage>
</organism>
<dbReference type="OrthoDB" id="9792687at2"/>
<keyword evidence="5" id="KW-1185">Reference proteome</keyword>
<evidence type="ECO:0000313" key="4">
    <source>
        <dbReference type="EMBL" id="RMH89103.1"/>
    </source>
</evidence>
<protein>
    <recommendedName>
        <fullName evidence="3">Zeta toxin domain-containing protein</fullName>
    </recommendedName>
</protein>
<evidence type="ECO:0000259" key="3">
    <source>
        <dbReference type="Pfam" id="PF06414"/>
    </source>
</evidence>
<keyword evidence="1" id="KW-0547">Nucleotide-binding</keyword>